<feature type="compositionally biased region" description="Basic and acidic residues" evidence="1">
    <location>
        <begin position="14"/>
        <end position="44"/>
    </location>
</feature>
<sequence>MACGRPALIVKDDNVEIIDDPRRLPPRPDRSQRRPRSPSKERSPSKRHKAGTGENGLVPYSLPRDSLGNAIHSTVVFALQDARKSRRGASNPRRGRMKEFMLPQSHHSCHYLHPLLPAGFDWDKLLCACVYFSGFDSAKTVFRVTLQRGNVPLAAGCIGRSGELFWLSWRCG</sequence>
<dbReference type="Proteomes" id="UP001243989">
    <property type="component" value="Unassembled WGS sequence"/>
</dbReference>
<evidence type="ECO:0000256" key="1">
    <source>
        <dbReference type="SAM" id="MobiDB-lite"/>
    </source>
</evidence>
<reference evidence="2" key="1">
    <citation type="submission" date="2021-06" db="EMBL/GenBank/DDBJ databases">
        <title>Comparative genomics, transcriptomics and evolutionary studies reveal genomic signatures of adaptation to plant cell wall in hemibiotrophic fungi.</title>
        <authorList>
            <consortium name="DOE Joint Genome Institute"/>
            <person name="Baroncelli R."/>
            <person name="Diaz J.F."/>
            <person name="Benocci T."/>
            <person name="Peng M."/>
            <person name="Battaglia E."/>
            <person name="Haridas S."/>
            <person name="Andreopoulos W."/>
            <person name="Labutti K."/>
            <person name="Pangilinan J."/>
            <person name="Floch G.L."/>
            <person name="Makela M.R."/>
            <person name="Henrissat B."/>
            <person name="Grigoriev I.V."/>
            <person name="Crouch J.A."/>
            <person name="De Vries R.P."/>
            <person name="Sukno S.A."/>
            <person name="Thon M.R."/>
        </authorList>
    </citation>
    <scope>NUCLEOTIDE SEQUENCE</scope>
    <source>
        <strain evidence="2">CBS 102054</strain>
    </source>
</reference>
<evidence type="ECO:0000313" key="3">
    <source>
        <dbReference type="Proteomes" id="UP001243989"/>
    </source>
</evidence>
<keyword evidence="3" id="KW-1185">Reference proteome</keyword>
<protein>
    <submittedName>
        <fullName evidence="2">Uncharacterized protein</fullName>
    </submittedName>
</protein>
<feature type="region of interest" description="Disordered" evidence="1">
    <location>
        <begin position="14"/>
        <end position="59"/>
    </location>
</feature>
<evidence type="ECO:0000313" key="2">
    <source>
        <dbReference type="EMBL" id="KAK1641524.1"/>
    </source>
</evidence>
<dbReference type="RefSeq" id="XP_060450131.1">
    <property type="nucleotide sequence ID" value="XM_060587451.1"/>
</dbReference>
<organism evidence="2 3">
    <name type="scientific">Colletotrichum phormii</name>
    <dbReference type="NCBI Taxonomy" id="359342"/>
    <lineage>
        <taxon>Eukaryota</taxon>
        <taxon>Fungi</taxon>
        <taxon>Dikarya</taxon>
        <taxon>Ascomycota</taxon>
        <taxon>Pezizomycotina</taxon>
        <taxon>Sordariomycetes</taxon>
        <taxon>Hypocreomycetidae</taxon>
        <taxon>Glomerellales</taxon>
        <taxon>Glomerellaceae</taxon>
        <taxon>Colletotrichum</taxon>
        <taxon>Colletotrichum acutatum species complex</taxon>
    </lineage>
</organism>
<gene>
    <name evidence="2" type="ORF">BDP81DRAFT_390777</name>
</gene>
<accession>A0AAJ0A0A1</accession>
<proteinExistence type="predicted"/>
<dbReference type="GeneID" id="85472313"/>
<dbReference type="EMBL" id="JAHMHQ010000003">
    <property type="protein sequence ID" value="KAK1641524.1"/>
    <property type="molecule type" value="Genomic_DNA"/>
</dbReference>
<name>A0AAJ0A0A1_9PEZI</name>
<dbReference type="AlphaFoldDB" id="A0AAJ0A0A1"/>
<comment type="caution">
    <text evidence="2">The sequence shown here is derived from an EMBL/GenBank/DDBJ whole genome shotgun (WGS) entry which is preliminary data.</text>
</comment>